<organism evidence="1">
    <name type="scientific">marine metagenome</name>
    <dbReference type="NCBI Taxonomy" id="408172"/>
    <lineage>
        <taxon>unclassified sequences</taxon>
        <taxon>metagenomes</taxon>
        <taxon>ecological metagenomes</taxon>
    </lineage>
</organism>
<dbReference type="AlphaFoldDB" id="A0A382PWZ7"/>
<accession>A0A382PWZ7</accession>
<evidence type="ECO:0000313" key="1">
    <source>
        <dbReference type="EMBL" id="SVC77367.1"/>
    </source>
</evidence>
<gene>
    <name evidence="1" type="ORF">METZ01_LOCUS330221</name>
</gene>
<protein>
    <recommendedName>
        <fullName evidence="2">Exostosin GT47 domain-containing protein</fullName>
    </recommendedName>
</protein>
<proteinExistence type="predicted"/>
<dbReference type="EMBL" id="UINC01110093">
    <property type="protein sequence ID" value="SVC77367.1"/>
    <property type="molecule type" value="Genomic_DNA"/>
</dbReference>
<sequence>MKRSFLLNLPYYLIKPPGLLWSRGWYGVADETGDGSIFYRAQRTERRVRTLTNLVGKSGVIWLRLGSSAWHKGRASDTIIFAEQVISRLGGETVLVTTDGDLSVPSDLPNDVTEKILGDKNIVAWFTQNYDGSVSDPKLRPIPVGLDLHTGPNGTSISPAKKAKWYKKAQQNQLPLTARVSRIWSDVHFKSNPGKHGDPRGEIQGPILSGELSSTVDAPISRLSHREIWDRYNSYMFVLSLPGSAVEAHRTWEALALGAIVITVHTSLDQLLKPYRVVFLDQTEKNWWRCLGDTQWIEEASRLGGSGRLLDLSWKYWNDVVRSPLEG</sequence>
<name>A0A382PWZ7_9ZZZZ</name>
<evidence type="ECO:0008006" key="2">
    <source>
        <dbReference type="Google" id="ProtNLM"/>
    </source>
</evidence>
<reference evidence="1" key="1">
    <citation type="submission" date="2018-05" db="EMBL/GenBank/DDBJ databases">
        <authorList>
            <person name="Lanie J.A."/>
            <person name="Ng W.-L."/>
            <person name="Kazmierczak K.M."/>
            <person name="Andrzejewski T.M."/>
            <person name="Davidsen T.M."/>
            <person name="Wayne K.J."/>
            <person name="Tettelin H."/>
            <person name="Glass J.I."/>
            <person name="Rusch D."/>
            <person name="Podicherti R."/>
            <person name="Tsui H.-C.T."/>
            <person name="Winkler M.E."/>
        </authorList>
    </citation>
    <scope>NUCLEOTIDE SEQUENCE</scope>
</reference>